<dbReference type="NCBIfam" id="TIGR00656">
    <property type="entry name" value="asp_kin_monofn"/>
    <property type="match status" value="1"/>
</dbReference>
<evidence type="ECO:0000256" key="8">
    <source>
        <dbReference type="ARBA" id="ARBA00022777"/>
    </source>
</evidence>
<organism evidence="13">
    <name type="scientific">hydrocarbon metagenome</name>
    <dbReference type="NCBI Taxonomy" id="938273"/>
    <lineage>
        <taxon>unclassified sequences</taxon>
        <taxon>metagenomes</taxon>
        <taxon>ecological metagenomes</taxon>
    </lineage>
</organism>
<dbReference type="InterPro" id="IPR018042">
    <property type="entry name" value="Aspartate_kinase_CS"/>
</dbReference>
<dbReference type="SUPFAM" id="SSF53633">
    <property type="entry name" value="Carbamate kinase-like"/>
    <property type="match status" value="1"/>
</dbReference>
<dbReference type="Pfam" id="PF00696">
    <property type="entry name" value="AA_kinase"/>
    <property type="match status" value="1"/>
</dbReference>
<dbReference type="GO" id="GO:0009088">
    <property type="term" value="P:threonine biosynthetic process"/>
    <property type="evidence" value="ECO:0007669"/>
    <property type="project" value="UniProtKB-UniPathway"/>
</dbReference>
<dbReference type="GO" id="GO:0009089">
    <property type="term" value="P:lysine biosynthetic process via diaminopimelate"/>
    <property type="evidence" value="ECO:0007669"/>
    <property type="project" value="InterPro"/>
</dbReference>
<dbReference type="Gene3D" id="3.30.2130.10">
    <property type="entry name" value="VC0802-like"/>
    <property type="match status" value="1"/>
</dbReference>
<feature type="domain" description="ACT" evidence="12">
    <location>
        <begin position="264"/>
        <end position="342"/>
    </location>
</feature>
<evidence type="ECO:0000256" key="4">
    <source>
        <dbReference type="ARBA" id="ARBA00013059"/>
    </source>
</evidence>
<dbReference type="PIRSF" id="PIRSF000726">
    <property type="entry name" value="Asp_kin"/>
    <property type="match status" value="1"/>
</dbReference>
<dbReference type="CDD" id="cd04261">
    <property type="entry name" value="AAK_AKii-LysC-BS"/>
    <property type="match status" value="1"/>
</dbReference>
<dbReference type="CDD" id="cd04913">
    <property type="entry name" value="ACT_AKii-LysC-BS-like_1"/>
    <property type="match status" value="1"/>
</dbReference>
<dbReference type="NCBIfam" id="TIGR00657">
    <property type="entry name" value="asp_kinases"/>
    <property type="match status" value="1"/>
</dbReference>
<comment type="pathway">
    <text evidence="1">Amino-acid biosynthesis; L-methionine biosynthesis via de novo pathway; L-homoserine from L-aspartate: step 1/3.</text>
</comment>
<dbReference type="CDD" id="cd04923">
    <property type="entry name" value="ACT_AK-LysC-DapG-like_2"/>
    <property type="match status" value="1"/>
</dbReference>
<gene>
    <name evidence="13" type="ORF">ASZ90_000399</name>
</gene>
<evidence type="ECO:0000256" key="1">
    <source>
        <dbReference type="ARBA" id="ARBA00004986"/>
    </source>
</evidence>
<evidence type="ECO:0000256" key="5">
    <source>
        <dbReference type="ARBA" id="ARBA00022605"/>
    </source>
</evidence>
<dbReference type="NCBIfam" id="NF005154">
    <property type="entry name" value="PRK06635.1-2"/>
    <property type="match status" value="1"/>
</dbReference>
<dbReference type="PROSITE" id="PS51671">
    <property type="entry name" value="ACT"/>
    <property type="match status" value="2"/>
</dbReference>
<dbReference type="InterPro" id="IPR001341">
    <property type="entry name" value="Asp_kinase"/>
</dbReference>
<keyword evidence="6 13" id="KW-0808">Transferase</keyword>
<dbReference type="Gene3D" id="3.40.1160.10">
    <property type="entry name" value="Acetylglutamate kinase-like"/>
    <property type="match status" value="1"/>
</dbReference>
<dbReference type="FunFam" id="3.30.2130.10:FF:000002">
    <property type="entry name" value="Aspartokinase"/>
    <property type="match status" value="1"/>
</dbReference>
<dbReference type="Pfam" id="PF01842">
    <property type="entry name" value="ACT"/>
    <property type="match status" value="1"/>
</dbReference>
<comment type="pathway">
    <text evidence="2">Amino-acid biosynthesis; L-threonine biosynthesis; L-threonine from L-aspartate: step 1/5.</text>
</comment>
<evidence type="ECO:0000259" key="12">
    <source>
        <dbReference type="PROSITE" id="PS51671"/>
    </source>
</evidence>
<keyword evidence="8 13" id="KW-0418">Kinase</keyword>
<dbReference type="EC" id="2.7.2.4" evidence="4"/>
<dbReference type="Pfam" id="PF22468">
    <property type="entry name" value="ACT_9"/>
    <property type="match status" value="1"/>
</dbReference>
<dbReference type="SUPFAM" id="SSF55021">
    <property type="entry name" value="ACT-like"/>
    <property type="match status" value="2"/>
</dbReference>
<comment type="caution">
    <text evidence="13">The sequence shown here is derived from an EMBL/GenBank/DDBJ whole genome shotgun (WGS) entry which is preliminary data.</text>
</comment>
<dbReference type="EMBL" id="LNQE01000047">
    <property type="protein sequence ID" value="KUG29713.1"/>
    <property type="molecule type" value="Genomic_DNA"/>
</dbReference>
<evidence type="ECO:0000256" key="11">
    <source>
        <dbReference type="ARBA" id="ARBA00047872"/>
    </source>
</evidence>
<evidence type="ECO:0000256" key="3">
    <source>
        <dbReference type="ARBA" id="ARBA00010122"/>
    </source>
</evidence>
<keyword evidence="5" id="KW-0028">Amino-acid biosynthesis</keyword>
<evidence type="ECO:0000256" key="2">
    <source>
        <dbReference type="ARBA" id="ARBA00005139"/>
    </source>
</evidence>
<comment type="similarity">
    <text evidence="3">Belongs to the aspartokinase family.</text>
</comment>
<dbReference type="GO" id="GO:0009090">
    <property type="term" value="P:homoserine biosynthetic process"/>
    <property type="evidence" value="ECO:0007669"/>
    <property type="project" value="TreeGrafter"/>
</dbReference>
<feature type="domain" description="ACT" evidence="12">
    <location>
        <begin position="344"/>
        <end position="410"/>
    </location>
</feature>
<evidence type="ECO:0000256" key="10">
    <source>
        <dbReference type="ARBA" id="ARBA00023154"/>
    </source>
</evidence>
<keyword evidence="7" id="KW-0547">Nucleotide-binding</keyword>
<keyword evidence="10" id="KW-0457">Lysine biosynthesis</keyword>
<comment type="catalytic activity">
    <reaction evidence="11">
        <text>L-aspartate + ATP = 4-phospho-L-aspartate + ADP</text>
        <dbReference type="Rhea" id="RHEA:23776"/>
        <dbReference type="ChEBI" id="CHEBI:29991"/>
        <dbReference type="ChEBI" id="CHEBI:30616"/>
        <dbReference type="ChEBI" id="CHEBI:57535"/>
        <dbReference type="ChEBI" id="CHEBI:456216"/>
        <dbReference type="EC" id="2.7.2.4"/>
    </reaction>
</comment>
<dbReference type="UniPathway" id="UPA00051">
    <property type="reaction ID" value="UER00462"/>
</dbReference>
<dbReference type="PROSITE" id="PS00324">
    <property type="entry name" value="ASPARTOKINASE"/>
    <property type="match status" value="1"/>
</dbReference>
<accession>A0A0W8G9R2</accession>
<evidence type="ECO:0000256" key="7">
    <source>
        <dbReference type="ARBA" id="ARBA00022741"/>
    </source>
</evidence>
<dbReference type="InterPro" id="IPR045865">
    <property type="entry name" value="ACT-like_dom_sf"/>
</dbReference>
<dbReference type="GO" id="GO:0005829">
    <property type="term" value="C:cytosol"/>
    <property type="evidence" value="ECO:0007669"/>
    <property type="project" value="TreeGrafter"/>
</dbReference>
<sequence length="411" mass="44870">MRILVQKYGGTSVAGLDRMKQVEARVKKGLEEGFKVVVVLSAMSGETNRLLGLARQWSADPDPSECDALVTTGEQVSVTLFAMLLKDAGIKCRSVMGFQIPILTNNNYARARILEIDNAKLLDMLEEFDVLVVAGFQGVSCHGRLTTLGRGGSDTTGVALAAALDADVCEIYTDVKGVYTTDPNMCSTARKLDRISYDEMLEFSSMGAKVLQIRSVEFAKKYNVPVRVRSTFCDDPGTLVTQEDELMEDVLVSGIAYDKDQCRITVFNVMDCPGVAAAIFSPIADAGILVDMIVQNTSRDGRTDMTFTISRTNLEKTLEILARDNKDIGAVEVQHDLNVCKVSVIGVGMRNHSGVASMMFTCLRNENINILMISTSEIKITCLIEEKYLELAVRALHDAFGLDSPGGDRVC</sequence>
<name>A0A0W8G9R2_9ZZZZ</name>
<keyword evidence="9" id="KW-0067">ATP-binding</keyword>
<dbReference type="InterPro" id="IPR001048">
    <property type="entry name" value="Asp/Glu/Uridylate_kinase"/>
</dbReference>
<dbReference type="InterPro" id="IPR054352">
    <property type="entry name" value="ACT_Aspartokinase"/>
</dbReference>
<evidence type="ECO:0000313" key="13">
    <source>
        <dbReference type="EMBL" id="KUG29713.1"/>
    </source>
</evidence>
<proteinExistence type="inferred from homology"/>
<evidence type="ECO:0000256" key="6">
    <source>
        <dbReference type="ARBA" id="ARBA00022679"/>
    </source>
</evidence>
<reference evidence="13" key="1">
    <citation type="journal article" date="2015" name="Proc. Natl. Acad. Sci. U.S.A.">
        <title>Networks of energetic and metabolic interactions define dynamics in microbial communities.</title>
        <authorList>
            <person name="Embree M."/>
            <person name="Liu J.K."/>
            <person name="Al-Bassam M.M."/>
            <person name="Zengler K."/>
        </authorList>
    </citation>
    <scope>NUCLEOTIDE SEQUENCE</scope>
</reference>
<protein>
    <recommendedName>
        <fullName evidence="4">aspartate kinase</fullName>
        <ecNumber evidence="4">2.7.2.4</ecNumber>
    </recommendedName>
</protein>
<dbReference type="GO" id="GO:0004072">
    <property type="term" value="F:aspartate kinase activity"/>
    <property type="evidence" value="ECO:0007669"/>
    <property type="project" value="UniProtKB-EC"/>
</dbReference>
<evidence type="ECO:0000256" key="9">
    <source>
        <dbReference type="ARBA" id="ARBA00022840"/>
    </source>
</evidence>
<dbReference type="GO" id="GO:0005524">
    <property type="term" value="F:ATP binding"/>
    <property type="evidence" value="ECO:0007669"/>
    <property type="project" value="UniProtKB-KW"/>
</dbReference>
<dbReference type="AlphaFoldDB" id="A0A0W8G9R2"/>
<dbReference type="PANTHER" id="PTHR21499:SF3">
    <property type="entry name" value="ASPARTOKINASE"/>
    <property type="match status" value="1"/>
</dbReference>
<dbReference type="FunFam" id="3.40.1160.10:FF:000002">
    <property type="entry name" value="Aspartokinase"/>
    <property type="match status" value="1"/>
</dbReference>
<dbReference type="InterPro" id="IPR041740">
    <property type="entry name" value="AKii-LysC-BS"/>
</dbReference>
<dbReference type="InterPro" id="IPR005260">
    <property type="entry name" value="Asp_kin_monofn"/>
</dbReference>
<dbReference type="UniPathway" id="UPA00050">
    <property type="reaction ID" value="UER00461"/>
</dbReference>
<dbReference type="InterPro" id="IPR002912">
    <property type="entry name" value="ACT_dom"/>
</dbReference>
<dbReference type="NCBIfam" id="NF005155">
    <property type="entry name" value="PRK06635.1-4"/>
    <property type="match status" value="1"/>
</dbReference>
<dbReference type="PANTHER" id="PTHR21499">
    <property type="entry name" value="ASPARTATE KINASE"/>
    <property type="match status" value="1"/>
</dbReference>
<dbReference type="InterPro" id="IPR036393">
    <property type="entry name" value="AceGlu_kinase-like_sf"/>
</dbReference>